<dbReference type="Gene3D" id="3.30.1690.20">
    <property type="match status" value="1"/>
</dbReference>
<feature type="transmembrane region" description="Helical" evidence="1">
    <location>
        <begin position="12"/>
        <end position="34"/>
    </location>
</feature>
<dbReference type="RefSeq" id="WP_022938334.1">
    <property type="nucleotide sequence ID" value="NZ_CABKRQ010000005.1"/>
</dbReference>
<gene>
    <name evidence="3" type="ORF">DES51_103149</name>
</gene>
<evidence type="ECO:0000313" key="4">
    <source>
        <dbReference type="Proteomes" id="UP000247612"/>
    </source>
</evidence>
<comment type="caution">
    <text evidence="3">The sequence shown here is derived from an EMBL/GenBank/DDBJ whole genome shotgun (WGS) entry which is preliminary data.</text>
</comment>
<dbReference type="Pfam" id="PF18223">
    <property type="entry name" value="PilJ_C"/>
    <property type="match status" value="1"/>
</dbReference>
<dbReference type="Proteomes" id="UP000247612">
    <property type="component" value="Unassembled WGS sequence"/>
</dbReference>
<keyword evidence="1" id="KW-1133">Transmembrane helix</keyword>
<sequence>MRKKDGFTLIELIVVIAILGILALFLVPSFIGYAQDAKKAVCDSNLTSINRAYQTKLTRLGSDENYDLLNEVLNNKNEEYFSTVPKCPDGGSYLIESYTTDSGKTAYRTKCTIHSKTTSTIPVQIFDQMKDLMDNPDKYKQFNPYGSDKDINDWQLNSNDQVRAILKKANGGKWPTLILDGSDTVYYVQPYMDTYKSETTTPSGQKYVYASTGENWFASLIYDRDSGKWYQPSTKNQTILIANKSYDTVKEEMEKLHWVEANPVISGEIIMP</sequence>
<reference evidence="3 4" key="1">
    <citation type="submission" date="2018-05" db="EMBL/GenBank/DDBJ databases">
        <title>Genomic Encyclopedia of Type Strains, Phase IV (KMG-IV): sequencing the most valuable type-strain genomes for metagenomic binning, comparative biology and taxonomic classification.</title>
        <authorList>
            <person name="Goeker M."/>
        </authorList>
    </citation>
    <scope>NUCLEOTIDE SEQUENCE [LARGE SCALE GENOMIC DNA]</scope>
    <source>
        <strain evidence="3 4">JC118</strain>
    </source>
</reference>
<protein>
    <submittedName>
        <fullName evidence="3">Prepilin-type N-terminal cleavage/methylation domain-containing protein</fullName>
    </submittedName>
</protein>
<dbReference type="SUPFAM" id="SSF54523">
    <property type="entry name" value="Pili subunits"/>
    <property type="match status" value="1"/>
</dbReference>
<dbReference type="InterPro" id="IPR040599">
    <property type="entry name" value="PilJ_C"/>
</dbReference>
<dbReference type="NCBIfam" id="TIGR02532">
    <property type="entry name" value="IV_pilin_GFxxxE"/>
    <property type="match status" value="1"/>
</dbReference>
<dbReference type="InterPro" id="IPR045584">
    <property type="entry name" value="Pilin-like"/>
</dbReference>
<proteinExistence type="predicted"/>
<dbReference type="Pfam" id="PF07963">
    <property type="entry name" value="N_methyl"/>
    <property type="match status" value="1"/>
</dbReference>
<dbReference type="PANTHER" id="PTHR30093">
    <property type="entry name" value="GENERAL SECRETION PATHWAY PROTEIN G"/>
    <property type="match status" value="1"/>
</dbReference>
<dbReference type="AlphaFoldDB" id="A0A318KRN1"/>
<name>A0A318KRN1_9FIRM</name>
<evidence type="ECO:0000313" key="3">
    <source>
        <dbReference type="EMBL" id="PXX80554.1"/>
    </source>
</evidence>
<dbReference type="EMBL" id="QJKH01000003">
    <property type="protein sequence ID" value="PXX80554.1"/>
    <property type="molecule type" value="Genomic_DNA"/>
</dbReference>
<keyword evidence="1" id="KW-0812">Transmembrane</keyword>
<evidence type="ECO:0000256" key="1">
    <source>
        <dbReference type="SAM" id="Phobius"/>
    </source>
</evidence>
<keyword evidence="4" id="KW-1185">Reference proteome</keyword>
<dbReference type="Gene3D" id="3.30.1300.80">
    <property type="match status" value="1"/>
</dbReference>
<feature type="domain" description="Pilin PilJ C-terminal" evidence="2">
    <location>
        <begin position="154"/>
        <end position="235"/>
    </location>
</feature>
<dbReference type="STRING" id="1034346.GCA_000313565_02029"/>
<dbReference type="InterPro" id="IPR012902">
    <property type="entry name" value="N_methyl_site"/>
</dbReference>
<organism evidence="3 4">
    <name type="scientific">Dielma fastidiosa</name>
    <dbReference type="NCBI Taxonomy" id="1034346"/>
    <lineage>
        <taxon>Bacteria</taxon>
        <taxon>Bacillati</taxon>
        <taxon>Bacillota</taxon>
        <taxon>Erysipelotrichia</taxon>
        <taxon>Erysipelotrichales</taxon>
        <taxon>Erysipelotrichaceae</taxon>
        <taxon>Dielma</taxon>
    </lineage>
</organism>
<evidence type="ECO:0000259" key="2">
    <source>
        <dbReference type="Pfam" id="PF18223"/>
    </source>
</evidence>
<accession>A0A318KRN1</accession>
<keyword evidence="1" id="KW-0472">Membrane</keyword>